<accession>A0AAD0W7V3</accession>
<proteinExistence type="predicted"/>
<name>A0AAD0W7V3_9NEIS</name>
<dbReference type="KEGG" id="crz:D1345_10540"/>
<protein>
    <submittedName>
        <fullName evidence="1">Uncharacterized protein</fullName>
    </submittedName>
</protein>
<dbReference type="EMBL" id="CP031968">
    <property type="protein sequence ID" value="AXT46599.1"/>
    <property type="molecule type" value="Genomic_DNA"/>
</dbReference>
<reference evidence="1 2" key="1">
    <citation type="submission" date="2018-08" db="EMBL/GenBank/DDBJ databases">
        <title>Complete genome sequence of JP2-74.</title>
        <authorList>
            <person name="Wu L."/>
        </authorList>
    </citation>
    <scope>NUCLEOTIDE SEQUENCE [LARGE SCALE GENOMIC DNA]</scope>
    <source>
        <strain evidence="1 2">JP2-74</strain>
    </source>
</reference>
<sequence length="65" mass="7487">MHMRQTRVVHDALGLAHGQHVLMPSGQAARVAEIKLHSIVFEYLGLRQRELVELSREQVRQGVRF</sequence>
<evidence type="ECO:0000313" key="1">
    <source>
        <dbReference type="EMBL" id="AXT46599.1"/>
    </source>
</evidence>
<evidence type="ECO:0000313" key="2">
    <source>
        <dbReference type="Proteomes" id="UP000259465"/>
    </source>
</evidence>
<dbReference type="RefSeq" id="WP_019100044.1">
    <property type="nucleotide sequence ID" value="NZ_CP031968.1"/>
</dbReference>
<keyword evidence="2" id="KW-1185">Reference proteome</keyword>
<dbReference type="Proteomes" id="UP000259465">
    <property type="component" value="Chromosome"/>
</dbReference>
<dbReference type="GeneID" id="58560349"/>
<gene>
    <name evidence="1" type="ORF">D1345_10540</name>
</gene>
<dbReference type="AlphaFoldDB" id="A0AAD0W7V3"/>
<organism evidence="1 2">
    <name type="scientific">Chromobacterium rhizoryzae</name>
    <dbReference type="NCBI Taxonomy" id="1778675"/>
    <lineage>
        <taxon>Bacteria</taxon>
        <taxon>Pseudomonadati</taxon>
        <taxon>Pseudomonadota</taxon>
        <taxon>Betaproteobacteria</taxon>
        <taxon>Neisseriales</taxon>
        <taxon>Chromobacteriaceae</taxon>
        <taxon>Chromobacterium</taxon>
    </lineage>
</organism>